<dbReference type="Gene3D" id="3.30.2130.30">
    <property type="match status" value="1"/>
</dbReference>
<sequence length="340" mass="37829">MSKWIGTSNHGFSPYGMEELRRLFPQIQFKQLLPGEVYQFEVSEESDEVLQQLAHAELIFVRHVQPIDRELLLNGDADDQLQAAAAMIAYIDSSVAGKQVAVHVRMSRQHSLAATKQQLKQAMDQALIEAGATPVLKEPELIIAVFVHEDQLLVGFATPEEMGSDWPGGAIRFQREEGQVSRAKFKLLEAEKVFGLDYSQYKSAIDVGAAPGGWTSLLLERGLKVTAIDPAAMDERIAHHPALTHLRMNASAVKLPKASHDLLVCDMSWSPLEMCKLILQLKSALKANAYAIVTVKLMHKKGLQSIREVKQRLSSAFTVLGAKQLFHNREEITLFLQKKG</sequence>
<dbReference type="InterPro" id="IPR002877">
    <property type="entry name" value="RNA_MeTrfase_FtsJ_dom"/>
</dbReference>
<dbReference type="PANTHER" id="PTHR37524">
    <property type="entry name" value="RIBOSOMAL RNA LARGE SUBUNIT METHYLTRANSFERASE M"/>
    <property type="match status" value="1"/>
</dbReference>
<dbReference type="Proteomes" id="UP000683139">
    <property type="component" value="Unassembled WGS sequence"/>
</dbReference>
<dbReference type="GO" id="GO:0032259">
    <property type="term" value="P:methylation"/>
    <property type="evidence" value="ECO:0007669"/>
    <property type="project" value="InterPro"/>
</dbReference>
<evidence type="ECO:0000259" key="1">
    <source>
        <dbReference type="Pfam" id="PF01728"/>
    </source>
</evidence>
<gene>
    <name evidence="2" type="ORF">J40TS1_05660</name>
</gene>
<dbReference type="PANTHER" id="PTHR37524:SF2">
    <property type="entry name" value="RIBOSOMAL RNA METHYLTRANSFERASE FTSJ DOMAIN-CONTAINING PROTEIN"/>
    <property type="match status" value="1"/>
</dbReference>
<dbReference type="GO" id="GO:0008168">
    <property type="term" value="F:methyltransferase activity"/>
    <property type="evidence" value="ECO:0007669"/>
    <property type="project" value="InterPro"/>
</dbReference>
<evidence type="ECO:0000313" key="3">
    <source>
        <dbReference type="Proteomes" id="UP000683139"/>
    </source>
</evidence>
<reference evidence="2" key="1">
    <citation type="submission" date="2021-03" db="EMBL/GenBank/DDBJ databases">
        <title>Antimicrobial resistance genes in bacteria isolated from Japanese honey, and their potential for conferring macrolide and lincosamide resistance in the American foulbrood pathogen Paenibacillus larvae.</title>
        <authorList>
            <person name="Okamoto M."/>
            <person name="Kumagai M."/>
            <person name="Kanamori H."/>
            <person name="Takamatsu D."/>
        </authorList>
    </citation>
    <scope>NUCLEOTIDE SEQUENCE</scope>
    <source>
        <strain evidence="2">J40TS1</strain>
    </source>
</reference>
<feature type="domain" description="Ribosomal RNA methyltransferase FtsJ" evidence="1">
    <location>
        <begin position="180"/>
        <end position="270"/>
    </location>
</feature>
<dbReference type="EMBL" id="BOSE01000001">
    <property type="protein sequence ID" value="GIP14924.1"/>
    <property type="molecule type" value="Genomic_DNA"/>
</dbReference>
<comment type="caution">
    <text evidence="2">The sequence shown here is derived from an EMBL/GenBank/DDBJ whole genome shotgun (WGS) entry which is preliminary data.</text>
</comment>
<dbReference type="Pfam" id="PF01728">
    <property type="entry name" value="FtsJ"/>
    <property type="match status" value="1"/>
</dbReference>
<keyword evidence="3" id="KW-1185">Reference proteome</keyword>
<dbReference type="SUPFAM" id="SSF53335">
    <property type="entry name" value="S-adenosyl-L-methionine-dependent methyltransferases"/>
    <property type="match status" value="1"/>
</dbReference>
<dbReference type="RefSeq" id="WP_213513103.1">
    <property type="nucleotide sequence ID" value="NZ_BOSE01000001.1"/>
</dbReference>
<dbReference type="AlphaFoldDB" id="A0A919YMR3"/>
<protein>
    <recommendedName>
        <fullName evidence="1">Ribosomal RNA methyltransferase FtsJ domain-containing protein</fullName>
    </recommendedName>
</protein>
<name>A0A919YMR3_9BACL</name>
<dbReference type="InterPro" id="IPR029063">
    <property type="entry name" value="SAM-dependent_MTases_sf"/>
</dbReference>
<organism evidence="2 3">
    <name type="scientific">Paenibacillus montaniterrae</name>
    <dbReference type="NCBI Taxonomy" id="429341"/>
    <lineage>
        <taxon>Bacteria</taxon>
        <taxon>Bacillati</taxon>
        <taxon>Bacillota</taxon>
        <taxon>Bacilli</taxon>
        <taxon>Bacillales</taxon>
        <taxon>Paenibacillaceae</taxon>
        <taxon>Paenibacillus</taxon>
    </lineage>
</organism>
<dbReference type="CDD" id="cd02440">
    <property type="entry name" value="AdoMet_MTases"/>
    <property type="match status" value="1"/>
</dbReference>
<accession>A0A919YMR3</accession>
<evidence type="ECO:0000313" key="2">
    <source>
        <dbReference type="EMBL" id="GIP14924.1"/>
    </source>
</evidence>
<proteinExistence type="predicted"/>
<dbReference type="Gene3D" id="3.40.50.150">
    <property type="entry name" value="Vaccinia Virus protein VP39"/>
    <property type="match status" value="1"/>
</dbReference>